<feature type="region of interest" description="Disordered" evidence="8">
    <location>
        <begin position="821"/>
        <end position="840"/>
    </location>
</feature>
<evidence type="ECO:0000256" key="6">
    <source>
        <dbReference type="ARBA" id="ARBA00023026"/>
    </source>
</evidence>
<dbReference type="InterPro" id="IPR011049">
    <property type="entry name" value="Serralysin-like_metalloprot_C"/>
</dbReference>
<dbReference type="EMBL" id="CP015124">
    <property type="protein sequence ID" value="ANP37629.1"/>
    <property type="molecule type" value="Genomic_DNA"/>
</dbReference>
<reference evidence="9 10" key="1">
    <citation type="submission" date="2016-04" db="EMBL/GenBank/DDBJ databases">
        <authorList>
            <person name="Evans L.H."/>
            <person name="Alamgir A."/>
            <person name="Owens N."/>
            <person name="Weber N.D."/>
            <person name="Virtaneva K."/>
            <person name="Barbian K."/>
            <person name="Babar A."/>
            <person name="Rosenke K."/>
        </authorList>
    </citation>
    <scope>NUCLEOTIDE SEQUENCE [LARGE SCALE GENOMIC DNA]</scope>
    <source>
        <strain evidence="9 10">JL2886</strain>
    </source>
</reference>
<dbReference type="InterPro" id="IPR003995">
    <property type="entry name" value="RTX_toxin_determinant-A"/>
</dbReference>
<dbReference type="SUPFAM" id="SSF49899">
    <property type="entry name" value="Concanavalin A-like lectins/glucanases"/>
    <property type="match status" value="3"/>
</dbReference>
<dbReference type="GO" id="GO:0090729">
    <property type="term" value="F:toxin activity"/>
    <property type="evidence" value="ECO:0007669"/>
    <property type="project" value="UniProtKB-KW"/>
</dbReference>
<feature type="region of interest" description="Disordered" evidence="8">
    <location>
        <begin position="852"/>
        <end position="871"/>
    </location>
</feature>
<dbReference type="InterPro" id="IPR050557">
    <property type="entry name" value="RTX_toxin/Mannuronan_C5-epim"/>
</dbReference>
<dbReference type="Proteomes" id="UP000092565">
    <property type="component" value="Chromosome"/>
</dbReference>
<dbReference type="GO" id="GO:0005509">
    <property type="term" value="F:calcium ion binding"/>
    <property type="evidence" value="ECO:0007669"/>
    <property type="project" value="InterPro"/>
</dbReference>
<evidence type="ECO:0000256" key="1">
    <source>
        <dbReference type="ARBA" id="ARBA00004370"/>
    </source>
</evidence>
<dbReference type="Gene3D" id="2.150.10.10">
    <property type="entry name" value="Serralysin-like metalloprotease, C-terminal"/>
    <property type="match status" value="4"/>
</dbReference>
<evidence type="ECO:0000256" key="3">
    <source>
        <dbReference type="ARBA" id="ARBA00022525"/>
    </source>
</evidence>
<dbReference type="GO" id="GO:0005576">
    <property type="term" value="C:extracellular region"/>
    <property type="evidence" value="ECO:0007669"/>
    <property type="project" value="UniProtKB-SubCell"/>
</dbReference>
<dbReference type="PANTHER" id="PTHR38340">
    <property type="entry name" value="S-LAYER PROTEIN"/>
    <property type="match status" value="1"/>
</dbReference>
<feature type="region of interest" description="Disordered" evidence="8">
    <location>
        <begin position="781"/>
        <end position="803"/>
    </location>
</feature>
<proteinExistence type="predicted"/>
<dbReference type="PATRIC" id="fig|60890.4.peg.2670"/>
<dbReference type="RefSeq" id="WP_065272425.1">
    <property type="nucleotide sequence ID" value="NZ_CP015124.1"/>
</dbReference>
<evidence type="ECO:0000256" key="5">
    <source>
        <dbReference type="ARBA" id="ARBA00022737"/>
    </source>
</evidence>
<keyword evidence="10" id="KW-1185">Reference proteome</keyword>
<feature type="compositionally biased region" description="Basic and acidic residues" evidence="8">
    <location>
        <begin position="822"/>
        <end position="834"/>
    </location>
</feature>
<evidence type="ECO:0000256" key="4">
    <source>
        <dbReference type="ARBA" id="ARBA00022656"/>
    </source>
</evidence>
<dbReference type="Gene3D" id="2.60.120.200">
    <property type="match status" value="3"/>
</dbReference>
<dbReference type="SUPFAM" id="SSF51120">
    <property type="entry name" value="beta-Roll"/>
    <property type="match status" value="3"/>
</dbReference>
<keyword evidence="7" id="KW-0472">Membrane</keyword>
<organism evidence="9 10">
    <name type="scientific">Phaeobacter gallaeciensis</name>
    <dbReference type="NCBI Taxonomy" id="60890"/>
    <lineage>
        <taxon>Bacteria</taxon>
        <taxon>Pseudomonadati</taxon>
        <taxon>Pseudomonadota</taxon>
        <taxon>Alphaproteobacteria</taxon>
        <taxon>Rhodobacterales</taxon>
        <taxon>Roseobacteraceae</taxon>
        <taxon>Phaeobacter</taxon>
    </lineage>
</organism>
<dbReference type="InterPro" id="IPR013320">
    <property type="entry name" value="ConA-like_dom_sf"/>
</dbReference>
<dbReference type="InterPro" id="IPR001343">
    <property type="entry name" value="Hemolysn_Ca-bd"/>
</dbReference>
<keyword evidence="6" id="KW-0843">Virulence</keyword>
<protein>
    <submittedName>
        <fullName evidence="9">Uncharacterized protein</fullName>
    </submittedName>
</protein>
<evidence type="ECO:0000313" key="10">
    <source>
        <dbReference type="Proteomes" id="UP000092565"/>
    </source>
</evidence>
<dbReference type="PRINTS" id="PR00313">
    <property type="entry name" value="CABNDNGRPT"/>
</dbReference>
<accession>A0A1B0ZU44</accession>
<dbReference type="InterPro" id="IPR018511">
    <property type="entry name" value="Hemolysin-typ_Ca-bd_CS"/>
</dbReference>
<gene>
    <name evidence="9" type="ORF">JL2886_02743</name>
</gene>
<evidence type="ECO:0000256" key="8">
    <source>
        <dbReference type="SAM" id="MobiDB-lite"/>
    </source>
</evidence>
<keyword evidence="3" id="KW-0964">Secreted</keyword>
<keyword evidence="4" id="KW-0800">Toxin</keyword>
<dbReference type="PRINTS" id="PR01488">
    <property type="entry name" value="RTXTOXINA"/>
</dbReference>
<evidence type="ECO:0000256" key="2">
    <source>
        <dbReference type="ARBA" id="ARBA00004613"/>
    </source>
</evidence>
<evidence type="ECO:0000313" key="9">
    <source>
        <dbReference type="EMBL" id="ANP37629.1"/>
    </source>
</evidence>
<evidence type="ECO:0000256" key="7">
    <source>
        <dbReference type="ARBA" id="ARBA00023136"/>
    </source>
</evidence>
<dbReference type="GO" id="GO:0016020">
    <property type="term" value="C:membrane"/>
    <property type="evidence" value="ECO:0007669"/>
    <property type="project" value="UniProtKB-SubCell"/>
</dbReference>
<dbReference type="PROSITE" id="PS00330">
    <property type="entry name" value="HEMOLYSIN_CALCIUM"/>
    <property type="match status" value="6"/>
</dbReference>
<dbReference type="Pfam" id="PF13385">
    <property type="entry name" value="Laminin_G_3"/>
    <property type="match status" value="3"/>
</dbReference>
<feature type="region of interest" description="Disordered" evidence="8">
    <location>
        <begin position="291"/>
        <end position="344"/>
    </location>
</feature>
<feature type="compositionally biased region" description="Gly residues" evidence="8">
    <location>
        <begin position="781"/>
        <end position="794"/>
    </location>
</feature>
<name>A0A1B0ZU44_9RHOB</name>
<dbReference type="PANTHER" id="PTHR38340:SF1">
    <property type="entry name" value="S-LAYER PROTEIN"/>
    <property type="match status" value="1"/>
</dbReference>
<sequence>MVANTPTPVFTREADRIYSGAQEDILNIRHSDAYESRAATVSLSFSLDRLPGEMALISKDGKGAGKGDFTLWVKDGTLLLSQADGADTEYLKVPDLVLSAQTKYHISVSFGSDGLMIWLNGALVAAEPEFKQGLKLNDHSLVVGGSRAWREGQDDDAHSLFKGTIGDVMIFDRQLGADSHLALAEAAGAELAMGAQMQAAMADLAPVFGQLHGASDTFLDILADYGVSAHGHMESHLNMISRNGGDNRIVGTGGADGINGGGGNDRVKGKGGADVLQGDYGNDRLLGGRGHDVLDGGHGEDTLKGGGGNDLLISRADGREGAIYYDPDRDEGDPLNELTDGKLYPDQPIPADDLLIGGRGADIFYFQTLINAKERYIEKHTRDDGTINWHGVAGENDKLHDHWVDILGNDVVQDFSRAEGDRLVIEGHTTQIASITYGDADGNGVMDHSVIALYSDQGNNGGAHNDDRLGTITVYGDLVKRSDIEHTAAPAYGIVKSIDDLEEALAPLDPGTDSGPIRAPGSQLPDAAGLPLSETRMPVLSMPGTHVLSGEEGDYLNAGHLDSLSLRAATVSLSFSLDRLPGEMALISKDGKGAGKGDFTLWVKDGTLLLSQSDGADTEYLKVPDLVLSAQTKYHISVSFGSDGLMIWLNGALVAAEPEFKQGLQLNDHSLVVGGSRAWREGQDDDAHSLFKGTIGDVMIFDRQLGADSQLALAEAAGAELAMGAQMQAAMADLAPVFGQLHGASDTFLDILADYGVSAHGHMESHLNMISRNGGDNRVAGTGGADGINGGGGNDRVKGKGGADVLQGGYGNDRLLGSGGHDVLDGGHGEDTLKGGKGNDLLISRADGREGAIYYDPDRDEGDPLNELTDGKLYPDQPIPADDLLIGGRGADIFYFQTLINAKERYIEKHTRDDGTINWHGVAGENDKLHDHWVDVLGNDVVQDFSRAEGDRLVIEGHTTQIASITYGDADGNGVMDHSVIALYSDQGNNGGAHNDDRLGTITVYGDLVKRSDIEHTAAPAYGIVKSIDDLEEALAPLDPGTNSGPIRAPGSQLPDAADLGYETDASAVFAMTGSHAFSAADRSAYVFDHTDSLALSRGTIAFRFSANSLSSYQTLISKDASDYGQGGHLSVYIDATGELVVRLQDETESHYLIASNAITVGEEYDFNLSFGADGLEVYLNGARIAYDPEIRIGWSQNTEALIAGASGWSNTAGETDNLNSYFDGTIEDLAIYDEALTAQELFGNAQRADYTYFDGSIDRFDFGRGESGSVVVSRGSTETELTGGTGFAAFDGLTVRTADIQIGSRSDDELRGGDGADVLTGKGGNDRLIGMGNDDLILGGRGDDTLYGGDGRDTLLGQAGDDKLQGSDGQDVLHGGDGHDTLFGEEGNDRLYGGLGDDTIYGSVWNDAGSDNKDRAMFDGNFSDFSFESGTYFDSNRGQDVTWLAVTDAANGGRDGYYEGRDMLIDIDLLVFADQTVAFDDLL</sequence>
<comment type="subcellular location">
    <subcellularLocation>
        <location evidence="1">Membrane</location>
    </subcellularLocation>
    <subcellularLocation>
        <location evidence="2">Secreted</location>
    </subcellularLocation>
</comment>
<dbReference type="Pfam" id="PF00353">
    <property type="entry name" value="HemolysinCabind"/>
    <property type="match status" value="9"/>
</dbReference>
<keyword evidence="5" id="KW-0677">Repeat</keyword>
<dbReference type="OrthoDB" id="9342475at2"/>
<feature type="compositionally biased region" description="Basic and acidic residues" evidence="8">
    <location>
        <begin position="291"/>
        <end position="303"/>
    </location>
</feature>